<dbReference type="InterPro" id="IPR007837">
    <property type="entry name" value="DinB"/>
</dbReference>
<dbReference type="GO" id="GO:0046872">
    <property type="term" value="F:metal ion binding"/>
    <property type="evidence" value="ECO:0007669"/>
    <property type="project" value="UniProtKB-KW"/>
</dbReference>
<gene>
    <name evidence="4" type="ORF">HF682_03665</name>
</gene>
<feature type="binding site" evidence="3">
    <location>
        <position position="134"/>
    </location>
    <ligand>
        <name>a divalent metal cation</name>
        <dbReference type="ChEBI" id="CHEBI:60240"/>
    </ligand>
</feature>
<organism evidence="4 5">
    <name type="scientific">Leeia aquatica</name>
    <dbReference type="NCBI Taxonomy" id="2725557"/>
    <lineage>
        <taxon>Bacteria</taxon>
        <taxon>Pseudomonadati</taxon>
        <taxon>Pseudomonadota</taxon>
        <taxon>Betaproteobacteria</taxon>
        <taxon>Neisseriales</taxon>
        <taxon>Leeiaceae</taxon>
        <taxon>Leeia</taxon>
    </lineage>
</organism>
<feature type="binding site" evidence="3">
    <location>
        <position position="130"/>
    </location>
    <ligand>
        <name>a divalent metal cation</name>
        <dbReference type="ChEBI" id="CHEBI:60240"/>
    </ligand>
</feature>
<keyword evidence="2 3" id="KW-0479">Metal-binding</keyword>
<dbReference type="PANTHER" id="PTHR37302">
    <property type="entry name" value="SLR1116 PROTEIN"/>
    <property type="match status" value="1"/>
</dbReference>
<comment type="similarity">
    <text evidence="1">Belongs to the DinB family.</text>
</comment>
<dbReference type="EMBL" id="JABAIM010000001">
    <property type="protein sequence ID" value="NLR74249.1"/>
    <property type="molecule type" value="Genomic_DNA"/>
</dbReference>
<accession>A0A847SA83</accession>
<comment type="caution">
    <text evidence="4">The sequence shown here is derived from an EMBL/GenBank/DDBJ whole genome shotgun (WGS) entry which is preliminary data.</text>
</comment>
<proteinExistence type="inferred from homology"/>
<evidence type="ECO:0000256" key="1">
    <source>
        <dbReference type="ARBA" id="ARBA00008635"/>
    </source>
</evidence>
<name>A0A847SA83_9NEIS</name>
<reference evidence="4 5" key="1">
    <citation type="submission" date="2020-04" db="EMBL/GenBank/DDBJ databases">
        <title>Draft genome of Leeia sp. IMCC25680.</title>
        <authorList>
            <person name="Song J."/>
            <person name="Cho J.-C."/>
        </authorList>
    </citation>
    <scope>NUCLEOTIDE SEQUENCE [LARGE SCALE GENOMIC DNA]</scope>
    <source>
        <strain evidence="4 5">IMCC25680</strain>
    </source>
</reference>
<feature type="binding site" evidence="3">
    <location>
        <position position="46"/>
    </location>
    <ligand>
        <name>a divalent metal cation</name>
        <dbReference type="ChEBI" id="CHEBI:60240"/>
    </ligand>
</feature>
<sequence>MSALPLYAQMFRYQAWANADMLRALGELEPALHPDQRHLGIRLMNHCLVINQIFQAHLQRQPSPHSAVNTKDTPALDALRAAHATLDQWYLDYLPSLSAEALAEMLPFRFTDGEAGYMSRNEMLAHVVTHNTYHRGEVGMLLKQASAVPGTTLTMPWDTYAVFLHQDEPARRQQGQPG</sequence>
<evidence type="ECO:0000256" key="2">
    <source>
        <dbReference type="ARBA" id="ARBA00022723"/>
    </source>
</evidence>
<dbReference type="PANTHER" id="PTHR37302:SF1">
    <property type="entry name" value="PROTEIN DINB"/>
    <property type="match status" value="1"/>
</dbReference>
<evidence type="ECO:0000256" key="3">
    <source>
        <dbReference type="PIRSR" id="PIRSR607837-1"/>
    </source>
</evidence>
<protein>
    <submittedName>
        <fullName evidence="4">Damage-inducible protein DinB</fullName>
    </submittedName>
</protein>
<dbReference type="Gene3D" id="1.20.120.450">
    <property type="entry name" value="dinb family like domain"/>
    <property type="match status" value="1"/>
</dbReference>
<dbReference type="InterPro" id="IPR034660">
    <property type="entry name" value="DinB/YfiT-like"/>
</dbReference>
<dbReference type="SUPFAM" id="SSF109854">
    <property type="entry name" value="DinB/YfiT-like putative metalloenzymes"/>
    <property type="match status" value="1"/>
</dbReference>
<dbReference type="RefSeq" id="WP_168875874.1">
    <property type="nucleotide sequence ID" value="NZ_JABAIM010000001.1"/>
</dbReference>
<keyword evidence="5" id="KW-1185">Reference proteome</keyword>
<evidence type="ECO:0000313" key="4">
    <source>
        <dbReference type="EMBL" id="NLR74249.1"/>
    </source>
</evidence>
<dbReference type="Proteomes" id="UP000587991">
    <property type="component" value="Unassembled WGS sequence"/>
</dbReference>
<evidence type="ECO:0000313" key="5">
    <source>
        <dbReference type="Proteomes" id="UP000587991"/>
    </source>
</evidence>
<dbReference type="AlphaFoldDB" id="A0A847SA83"/>
<dbReference type="Pfam" id="PF05163">
    <property type="entry name" value="DinB"/>
    <property type="match status" value="1"/>
</dbReference>